<keyword evidence="1" id="KW-0732">Signal</keyword>
<dbReference type="InterPro" id="IPR023833">
    <property type="entry name" value="Signal_pept_SipW-depend-type"/>
</dbReference>
<evidence type="ECO:0000313" key="3">
    <source>
        <dbReference type="Proteomes" id="UP000318138"/>
    </source>
</evidence>
<gene>
    <name evidence="2" type="ORF">FLK61_29670</name>
</gene>
<dbReference type="Pfam" id="PF12389">
    <property type="entry name" value="Peptidase_M73"/>
    <property type="match status" value="1"/>
</dbReference>
<evidence type="ECO:0008006" key="4">
    <source>
        <dbReference type="Google" id="ProtNLM"/>
    </source>
</evidence>
<evidence type="ECO:0000313" key="2">
    <source>
        <dbReference type="EMBL" id="QKS70897.1"/>
    </source>
</evidence>
<dbReference type="EMBL" id="CP041372">
    <property type="protein sequence ID" value="QKS70897.1"/>
    <property type="molecule type" value="Genomic_DNA"/>
</dbReference>
<accession>A0A859FCV6</accession>
<feature type="chain" id="PRO_5032530254" description="Spore coat protein" evidence="1">
    <location>
        <begin position="26"/>
        <end position="274"/>
    </location>
</feature>
<dbReference type="NCBIfam" id="TIGR04088">
    <property type="entry name" value="cognate_SipW"/>
    <property type="match status" value="1"/>
</dbReference>
<protein>
    <recommendedName>
        <fullName evidence="4">Spore coat protein</fullName>
    </recommendedName>
</protein>
<dbReference type="Proteomes" id="UP000318138">
    <property type="component" value="Chromosome"/>
</dbReference>
<feature type="signal peptide" evidence="1">
    <location>
        <begin position="1"/>
        <end position="25"/>
    </location>
</feature>
<dbReference type="InterPro" id="IPR022121">
    <property type="entry name" value="Peptidase_M73_camelysin"/>
</dbReference>
<sequence>MKKKVAVGFLTGMLGLSLVGGGTWAAFNDVEQLSGAFATGELDITVTGLNTDEEGRYVVLEDANLKPGDKLQRNMTIYNNGTLAIESVYLHFDEGEFISNLQEHPNYDELVAAGVVPSTNQEFSDEFLKQFRINFYDISPSDRPIFERIPIFQHVEGRFYSTDFTLYDLKNGDFSDFTQRMRNWYVKQVDGKNVLDLSPRSGFNANQGASFSIEIEFVDDDETIGSGGGKDRLYKQNAFQLASMNFGLSLEAVQFGGRTGTTDNELESRNRNVD</sequence>
<dbReference type="RefSeq" id="WP_176008934.1">
    <property type="nucleotide sequence ID" value="NZ_CP041372.2"/>
</dbReference>
<dbReference type="AlphaFoldDB" id="A0A859FCV6"/>
<organism evidence="2 3">
    <name type="scientific">Paenalkalicoccus suaedae</name>
    <dbReference type="NCBI Taxonomy" id="2592382"/>
    <lineage>
        <taxon>Bacteria</taxon>
        <taxon>Bacillati</taxon>
        <taxon>Bacillota</taxon>
        <taxon>Bacilli</taxon>
        <taxon>Bacillales</taxon>
        <taxon>Bacillaceae</taxon>
        <taxon>Paenalkalicoccus</taxon>
    </lineage>
</organism>
<keyword evidence="3" id="KW-1185">Reference proteome</keyword>
<dbReference type="KEGG" id="psua:FLK61_29670"/>
<proteinExistence type="predicted"/>
<evidence type="ECO:0000256" key="1">
    <source>
        <dbReference type="SAM" id="SignalP"/>
    </source>
</evidence>
<name>A0A859FCV6_9BACI</name>
<reference evidence="3" key="1">
    <citation type="submission" date="2019-07" db="EMBL/GenBank/DDBJ databases">
        <title>Bacillus alkalisoli sp. nov. isolated from saline soil.</title>
        <authorList>
            <person name="Sun J.-Q."/>
            <person name="Xu L."/>
        </authorList>
    </citation>
    <scope>NUCLEOTIDE SEQUENCE [LARGE SCALE GENOMIC DNA]</scope>
    <source>
        <strain evidence="3">M4U3P1</strain>
    </source>
</reference>